<proteinExistence type="predicted"/>
<feature type="transmembrane region" description="Helical" evidence="2">
    <location>
        <begin position="236"/>
        <end position="262"/>
    </location>
</feature>
<feature type="transmembrane region" description="Helical" evidence="2">
    <location>
        <begin position="115"/>
        <end position="135"/>
    </location>
</feature>
<evidence type="ECO:0000313" key="6">
    <source>
        <dbReference type="Proteomes" id="UP000325313"/>
    </source>
</evidence>
<keyword evidence="2" id="KW-1133">Transmembrane helix</keyword>
<evidence type="ECO:0000313" key="3">
    <source>
        <dbReference type="EMBL" id="KAA1096874.1"/>
    </source>
</evidence>
<dbReference type="EMBL" id="VDEP01000306">
    <property type="protein sequence ID" value="KAA1107983.1"/>
    <property type="molecule type" value="Genomic_DNA"/>
</dbReference>
<feature type="transmembrane region" description="Helical" evidence="2">
    <location>
        <begin position="402"/>
        <end position="420"/>
    </location>
</feature>
<evidence type="ECO:0000313" key="4">
    <source>
        <dbReference type="EMBL" id="KAA1107983.1"/>
    </source>
</evidence>
<comment type="caution">
    <text evidence="4">The sequence shown here is derived from an EMBL/GenBank/DDBJ whole genome shotgun (WGS) entry which is preliminary data.</text>
</comment>
<dbReference type="Proteomes" id="UP000325313">
    <property type="component" value="Unassembled WGS sequence"/>
</dbReference>
<dbReference type="EMBL" id="VSWC01000067">
    <property type="protein sequence ID" value="KAA1096874.1"/>
    <property type="molecule type" value="Genomic_DNA"/>
</dbReference>
<gene>
    <name evidence="3" type="ORF">PGT21_030639</name>
    <name evidence="4" type="ORF">PGTUg99_020163</name>
</gene>
<reference evidence="5 6" key="1">
    <citation type="submission" date="2019-05" db="EMBL/GenBank/DDBJ databases">
        <title>Emergence of the Ug99 lineage of the wheat stem rust pathogen through somatic hybridization.</title>
        <authorList>
            <person name="Li F."/>
            <person name="Upadhyaya N.M."/>
            <person name="Sperschneider J."/>
            <person name="Matny O."/>
            <person name="Nguyen-Phuc H."/>
            <person name="Mago R."/>
            <person name="Raley C."/>
            <person name="Miller M.E."/>
            <person name="Silverstein K.A.T."/>
            <person name="Henningsen E."/>
            <person name="Hirsch C.D."/>
            <person name="Visser B."/>
            <person name="Pretorius Z.A."/>
            <person name="Steffenson B.J."/>
            <person name="Schwessinger B."/>
            <person name="Dodds P.N."/>
            <person name="Figueroa M."/>
        </authorList>
    </citation>
    <scope>NUCLEOTIDE SEQUENCE [LARGE SCALE GENOMIC DNA]</scope>
    <source>
        <strain evidence="3">21-0</strain>
        <strain evidence="4 6">Ug99</strain>
    </source>
</reference>
<dbReference type="AlphaFoldDB" id="A0A5B0Q4G0"/>
<keyword evidence="2" id="KW-0812">Transmembrane</keyword>
<keyword evidence="2" id="KW-0472">Membrane</keyword>
<keyword evidence="5" id="KW-1185">Reference proteome</keyword>
<accession>A0A5B0Q4G0</accession>
<sequence>MSTPTTPEQWIALRENTRQSAILQRTVSQTIELRLCAVLTFLSGLLYAASFLKRRKGGMWICKKDVDGYYHPNVHTTLPIFAVLYAILDVSAVLIVEKTLNHPVDPVPVTLQLLAYQILQVFAWIKIWAVLYALLSSRLRRHTNIGSASQTRKLVSPRIFNTFIFTTITTVLMGQIPLITSLNLSIEKFRNQFSISDLLLQQITSVSTNPPEDLAAQTILNLIVLKDEGAKANRLFLSYLIFLISWMSFNILVFSISTAFLLHALRTQKNVLSSALENRKVLKQIQENEQKQVNVRQSCESWVFCTSEGDSTSRRTHKSFNPWTWKSWIDFAKDESLNGDAFWNRINMLNLPVRASRADLADAFAIGETSIQADHSAINDAALEVHCATTTRYWYSTMGQTIIGLGMFSAYLIMACWLLIESPNSSGKDELIEAFIWSNWTWGGGPGLVLGIVACIVAFSPSPALPQSSKHQALAMSTSARTATTFAQDQEKYEKNRPTINAGLSCSRSELDIIPSSAPRAARRTDNLSISSSVWRSPSTDSCRPDNSTQDLARRPSFSSSIFSFQTARHESFYKAVNDEMPWAMTNDSAQEDSQTEWIGGGHFKAIKGLREGI</sequence>
<protein>
    <submittedName>
        <fullName evidence="4">Uncharacterized protein</fullName>
    </submittedName>
</protein>
<feature type="region of interest" description="Disordered" evidence="1">
    <location>
        <begin position="533"/>
        <end position="552"/>
    </location>
</feature>
<feature type="transmembrane region" description="Helical" evidence="2">
    <location>
        <begin position="159"/>
        <end position="179"/>
    </location>
</feature>
<feature type="compositionally biased region" description="Polar residues" evidence="1">
    <location>
        <begin position="533"/>
        <end position="551"/>
    </location>
</feature>
<evidence type="ECO:0000256" key="2">
    <source>
        <dbReference type="SAM" id="Phobius"/>
    </source>
</evidence>
<feature type="transmembrane region" description="Helical" evidence="2">
    <location>
        <begin position="440"/>
        <end position="460"/>
    </location>
</feature>
<dbReference type="Proteomes" id="UP000324748">
    <property type="component" value="Unassembled WGS sequence"/>
</dbReference>
<organism evidence="4 6">
    <name type="scientific">Puccinia graminis f. sp. tritici</name>
    <dbReference type="NCBI Taxonomy" id="56615"/>
    <lineage>
        <taxon>Eukaryota</taxon>
        <taxon>Fungi</taxon>
        <taxon>Dikarya</taxon>
        <taxon>Basidiomycota</taxon>
        <taxon>Pucciniomycotina</taxon>
        <taxon>Pucciniomycetes</taxon>
        <taxon>Pucciniales</taxon>
        <taxon>Pucciniaceae</taxon>
        <taxon>Puccinia</taxon>
    </lineage>
</organism>
<dbReference type="OrthoDB" id="2497538at2759"/>
<name>A0A5B0Q4G0_PUCGR</name>
<feature type="transmembrane region" description="Helical" evidence="2">
    <location>
        <begin position="73"/>
        <end position="95"/>
    </location>
</feature>
<feature type="transmembrane region" description="Helical" evidence="2">
    <location>
        <begin position="31"/>
        <end position="52"/>
    </location>
</feature>
<evidence type="ECO:0000256" key="1">
    <source>
        <dbReference type="SAM" id="MobiDB-lite"/>
    </source>
</evidence>
<evidence type="ECO:0000313" key="5">
    <source>
        <dbReference type="Proteomes" id="UP000324748"/>
    </source>
</evidence>